<dbReference type="Proteomes" id="UP000053989">
    <property type="component" value="Unassembled WGS sequence"/>
</dbReference>
<dbReference type="InterPro" id="IPR032567">
    <property type="entry name" value="RTL1-rel"/>
</dbReference>
<dbReference type="EMBL" id="KN822009">
    <property type="protein sequence ID" value="KIM68445.1"/>
    <property type="molecule type" value="Genomic_DNA"/>
</dbReference>
<organism evidence="1 2">
    <name type="scientific">Scleroderma citrinum Foug A</name>
    <dbReference type="NCBI Taxonomy" id="1036808"/>
    <lineage>
        <taxon>Eukaryota</taxon>
        <taxon>Fungi</taxon>
        <taxon>Dikarya</taxon>
        <taxon>Basidiomycota</taxon>
        <taxon>Agaricomycotina</taxon>
        <taxon>Agaricomycetes</taxon>
        <taxon>Agaricomycetidae</taxon>
        <taxon>Boletales</taxon>
        <taxon>Sclerodermatineae</taxon>
        <taxon>Sclerodermataceae</taxon>
        <taxon>Scleroderma</taxon>
    </lineage>
</organism>
<evidence type="ECO:0000313" key="1">
    <source>
        <dbReference type="EMBL" id="KIM68445.1"/>
    </source>
</evidence>
<dbReference type="InterPro" id="IPR043502">
    <property type="entry name" value="DNA/RNA_pol_sf"/>
</dbReference>
<dbReference type="OrthoDB" id="5599419at2759"/>
<keyword evidence="2" id="KW-1185">Reference proteome</keyword>
<dbReference type="PANTHER" id="PTHR15503:SF22">
    <property type="entry name" value="TRANSPOSON TY3-I GAG POLYPROTEIN"/>
    <property type="match status" value="1"/>
</dbReference>
<dbReference type="HOGENOM" id="CLU_000384_42_0_1"/>
<dbReference type="STRING" id="1036808.A0A0C3E6L9"/>
<dbReference type="PANTHER" id="PTHR15503">
    <property type="entry name" value="LDOC1 RELATED"/>
    <property type="match status" value="1"/>
</dbReference>
<evidence type="ECO:0008006" key="3">
    <source>
        <dbReference type="Google" id="ProtNLM"/>
    </source>
</evidence>
<name>A0A0C3E6L9_9AGAM</name>
<dbReference type="AlphaFoldDB" id="A0A0C3E6L9"/>
<evidence type="ECO:0000313" key="2">
    <source>
        <dbReference type="Proteomes" id="UP000053989"/>
    </source>
</evidence>
<sequence length="268" mass="30980">MEHEVQILVRVRGPVNTIEVEALLDSSATGCFVDKSWALDRHLHLSKLVKPVPVLNVNGTRNQEGDITHYLWCAVMCLGKAPLILGHNWLKKHNSNIDWTTGDVKLSRCPPECKSLMDMRFAKLISDNESQETWIQALKNHKSKGDINESTLEEAQKLVPREYWDYLDVFLKLKSEHMLLRKPWDHGIDLKEDFPLKKGQLIPLSVDEQKEVEAFLDDQLSKGYIRPSNSQQTSPVFFVPKKDGKKRMVQDYCYLNKWTIKNNYPLPL</sequence>
<gene>
    <name evidence="1" type="ORF">SCLCIDRAFT_105532</name>
</gene>
<proteinExistence type="predicted"/>
<dbReference type="Gene3D" id="2.40.70.10">
    <property type="entry name" value="Acid Proteases"/>
    <property type="match status" value="1"/>
</dbReference>
<protein>
    <recommendedName>
        <fullName evidence="3">Peptidase A2 domain-containing protein</fullName>
    </recommendedName>
</protein>
<dbReference type="InParanoid" id="A0A0C3E6L9"/>
<dbReference type="SUPFAM" id="SSF56672">
    <property type="entry name" value="DNA/RNA polymerases"/>
    <property type="match status" value="1"/>
</dbReference>
<reference evidence="2" key="2">
    <citation type="submission" date="2015-01" db="EMBL/GenBank/DDBJ databases">
        <title>Evolutionary Origins and Diversification of the Mycorrhizal Mutualists.</title>
        <authorList>
            <consortium name="DOE Joint Genome Institute"/>
            <consortium name="Mycorrhizal Genomics Consortium"/>
            <person name="Kohler A."/>
            <person name="Kuo A."/>
            <person name="Nagy L.G."/>
            <person name="Floudas D."/>
            <person name="Copeland A."/>
            <person name="Barry K.W."/>
            <person name="Cichocki N."/>
            <person name="Veneault-Fourrey C."/>
            <person name="LaButti K."/>
            <person name="Lindquist E.A."/>
            <person name="Lipzen A."/>
            <person name="Lundell T."/>
            <person name="Morin E."/>
            <person name="Murat C."/>
            <person name="Riley R."/>
            <person name="Ohm R."/>
            <person name="Sun H."/>
            <person name="Tunlid A."/>
            <person name="Henrissat B."/>
            <person name="Grigoriev I.V."/>
            <person name="Hibbett D.S."/>
            <person name="Martin F."/>
        </authorList>
    </citation>
    <scope>NUCLEOTIDE SEQUENCE [LARGE SCALE GENOMIC DNA]</scope>
    <source>
        <strain evidence="2">Foug A</strain>
    </source>
</reference>
<dbReference type="SUPFAM" id="SSF50630">
    <property type="entry name" value="Acid proteases"/>
    <property type="match status" value="1"/>
</dbReference>
<reference evidence="1 2" key="1">
    <citation type="submission" date="2014-04" db="EMBL/GenBank/DDBJ databases">
        <authorList>
            <consortium name="DOE Joint Genome Institute"/>
            <person name="Kuo A."/>
            <person name="Kohler A."/>
            <person name="Nagy L.G."/>
            <person name="Floudas D."/>
            <person name="Copeland A."/>
            <person name="Barry K.W."/>
            <person name="Cichocki N."/>
            <person name="Veneault-Fourrey C."/>
            <person name="LaButti K."/>
            <person name="Lindquist E.A."/>
            <person name="Lipzen A."/>
            <person name="Lundell T."/>
            <person name="Morin E."/>
            <person name="Murat C."/>
            <person name="Sun H."/>
            <person name="Tunlid A."/>
            <person name="Henrissat B."/>
            <person name="Grigoriev I.V."/>
            <person name="Hibbett D.S."/>
            <person name="Martin F."/>
            <person name="Nordberg H.P."/>
            <person name="Cantor M.N."/>
            <person name="Hua S.X."/>
        </authorList>
    </citation>
    <scope>NUCLEOTIDE SEQUENCE [LARGE SCALE GENOMIC DNA]</scope>
    <source>
        <strain evidence="1 2">Foug A</strain>
    </source>
</reference>
<accession>A0A0C3E6L9</accession>
<dbReference type="InterPro" id="IPR021109">
    <property type="entry name" value="Peptidase_aspartic_dom_sf"/>
</dbReference>
<dbReference type="Gene3D" id="3.10.10.10">
    <property type="entry name" value="HIV Type 1 Reverse Transcriptase, subunit A, domain 1"/>
    <property type="match status" value="1"/>
</dbReference>
<dbReference type="CDD" id="cd00303">
    <property type="entry name" value="retropepsin_like"/>
    <property type="match status" value="1"/>
</dbReference>